<dbReference type="Proteomes" id="UP000717585">
    <property type="component" value="Unassembled WGS sequence"/>
</dbReference>
<accession>A0A8J6BAL3</accession>
<dbReference type="OrthoDB" id="434986at2759"/>
<sequence length="202" mass="21770">MGSNLARNAASRGHHVVVYNRTPSVTEKFMADHGADGDFVATKTLNELVEALPAPRVILVMVKAGNPVDAVLSGLKPLLTPGDVVVDGGNTYYPDTVRRFEDYQAAGLHFMGMGVSGGEEGALHGPSMMPGGSDKVWHLAYSRRPQPTQDTHAIIWTNPATTQKIVPGTPWMVQHPSGGCRIGVAMCRKMLDLVSSRIVRER</sequence>
<dbReference type="Gene3D" id="3.40.50.720">
    <property type="entry name" value="NAD(P)-binding Rossmann-like Domain"/>
    <property type="match status" value="1"/>
</dbReference>
<gene>
    <name evidence="2" type="ORF">J8273_1752</name>
</gene>
<keyword evidence="3" id="KW-1185">Reference proteome</keyword>
<dbReference type="SUPFAM" id="SSF51735">
    <property type="entry name" value="NAD(P)-binding Rossmann-fold domains"/>
    <property type="match status" value="1"/>
</dbReference>
<evidence type="ECO:0000259" key="1">
    <source>
        <dbReference type="Pfam" id="PF03446"/>
    </source>
</evidence>
<dbReference type="InterPro" id="IPR006115">
    <property type="entry name" value="6PGDH_NADP-bd"/>
</dbReference>
<protein>
    <submittedName>
        <fullName evidence="2">NAD binding domain of 6-phosphogluconate dehydrogenase</fullName>
    </submittedName>
</protein>
<reference evidence="2" key="1">
    <citation type="submission" date="2021-05" db="EMBL/GenBank/DDBJ databases">
        <title>A free-living protist that lacks canonical eukaryotic 1 DNA replication and segregation systems.</title>
        <authorList>
            <person name="Salas-Leiva D.E."/>
            <person name="Tromer E.C."/>
            <person name="Curtis B.A."/>
            <person name="Jerlstrom-Hultqvist J."/>
            <person name="Kolisko M."/>
            <person name="Yi Z."/>
            <person name="Salas-Leiva J.S."/>
            <person name="Gallot-Lavallee L."/>
            <person name="Kops G.J.P.L."/>
            <person name="Archibald J.M."/>
            <person name="Simpson A.G.B."/>
            <person name="Roger A.J."/>
        </authorList>
    </citation>
    <scope>NUCLEOTIDE SEQUENCE</scope>
    <source>
        <strain evidence="2">BICM</strain>
    </source>
</reference>
<organism evidence="2 3">
    <name type="scientific">Carpediemonas membranifera</name>
    <dbReference type="NCBI Taxonomy" id="201153"/>
    <lineage>
        <taxon>Eukaryota</taxon>
        <taxon>Metamonada</taxon>
        <taxon>Carpediemonas-like organisms</taxon>
        <taxon>Carpediemonas</taxon>
    </lineage>
</organism>
<proteinExistence type="predicted"/>
<dbReference type="InterPro" id="IPR006183">
    <property type="entry name" value="Pgluconate_DH"/>
</dbReference>
<dbReference type="PRINTS" id="PR00076">
    <property type="entry name" value="6PGDHDRGNASE"/>
</dbReference>
<dbReference type="InterPro" id="IPR036291">
    <property type="entry name" value="NAD(P)-bd_dom_sf"/>
</dbReference>
<dbReference type="GO" id="GO:0050661">
    <property type="term" value="F:NADP binding"/>
    <property type="evidence" value="ECO:0007669"/>
    <property type="project" value="InterPro"/>
</dbReference>
<feature type="domain" description="6-phosphogluconate dehydrogenase NADP-binding" evidence="1">
    <location>
        <begin position="1"/>
        <end position="139"/>
    </location>
</feature>
<dbReference type="GO" id="GO:0004616">
    <property type="term" value="F:phosphogluconate dehydrogenase (decarboxylating) activity"/>
    <property type="evidence" value="ECO:0007669"/>
    <property type="project" value="InterPro"/>
</dbReference>
<evidence type="ECO:0000313" key="2">
    <source>
        <dbReference type="EMBL" id="KAG9396734.1"/>
    </source>
</evidence>
<dbReference type="Pfam" id="PF03446">
    <property type="entry name" value="NAD_binding_2"/>
    <property type="match status" value="1"/>
</dbReference>
<comment type="caution">
    <text evidence="2">The sequence shown here is derived from an EMBL/GenBank/DDBJ whole genome shotgun (WGS) entry which is preliminary data.</text>
</comment>
<dbReference type="PANTHER" id="PTHR11811">
    <property type="entry name" value="6-PHOSPHOGLUCONATE DEHYDROGENASE"/>
    <property type="match status" value="1"/>
</dbReference>
<name>A0A8J6BAL3_9EUKA</name>
<dbReference type="EMBL" id="JAHDYR010000005">
    <property type="protein sequence ID" value="KAG9396734.1"/>
    <property type="molecule type" value="Genomic_DNA"/>
</dbReference>
<evidence type="ECO:0000313" key="3">
    <source>
        <dbReference type="Proteomes" id="UP000717585"/>
    </source>
</evidence>
<dbReference type="AlphaFoldDB" id="A0A8J6BAL3"/>